<dbReference type="Proteomes" id="UP000224567">
    <property type="component" value="Unassembled WGS sequence"/>
</dbReference>
<organism evidence="1 2">
    <name type="scientific">Capsicum baccatum</name>
    <name type="common">Peruvian pepper</name>
    <dbReference type="NCBI Taxonomy" id="33114"/>
    <lineage>
        <taxon>Eukaryota</taxon>
        <taxon>Viridiplantae</taxon>
        <taxon>Streptophyta</taxon>
        <taxon>Embryophyta</taxon>
        <taxon>Tracheophyta</taxon>
        <taxon>Spermatophyta</taxon>
        <taxon>Magnoliopsida</taxon>
        <taxon>eudicotyledons</taxon>
        <taxon>Gunneridae</taxon>
        <taxon>Pentapetalae</taxon>
        <taxon>asterids</taxon>
        <taxon>lamiids</taxon>
        <taxon>Solanales</taxon>
        <taxon>Solanaceae</taxon>
        <taxon>Solanoideae</taxon>
        <taxon>Capsiceae</taxon>
        <taxon>Capsicum</taxon>
    </lineage>
</organism>
<accession>A0A2G2WXJ6</accession>
<keyword evidence="2" id="KW-1185">Reference proteome</keyword>
<gene>
    <name evidence="1" type="ORF">CQW23_09668</name>
</gene>
<reference evidence="2" key="2">
    <citation type="journal article" date="2017" name="J. Anim. Genet.">
        <title>Multiple reference genome sequences of hot pepper reveal the massive evolution of plant disease resistance genes by retroduplication.</title>
        <authorList>
            <person name="Kim S."/>
            <person name="Park J."/>
            <person name="Yeom S.-I."/>
            <person name="Kim Y.-M."/>
            <person name="Seo E."/>
            <person name="Kim K.-T."/>
            <person name="Kim M.-S."/>
            <person name="Lee J.M."/>
            <person name="Cheong K."/>
            <person name="Shin H.-S."/>
            <person name="Kim S.-B."/>
            <person name="Han K."/>
            <person name="Lee J."/>
            <person name="Park M."/>
            <person name="Lee H.-A."/>
            <person name="Lee H.-Y."/>
            <person name="Lee Y."/>
            <person name="Oh S."/>
            <person name="Lee J.H."/>
            <person name="Choi E."/>
            <person name="Choi E."/>
            <person name="Lee S.E."/>
            <person name="Jeon J."/>
            <person name="Kim H."/>
            <person name="Choi G."/>
            <person name="Song H."/>
            <person name="Lee J."/>
            <person name="Lee S.-C."/>
            <person name="Kwon J.-K."/>
            <person name="Lee H.-Y."/>
            <person name="Koo N."/>
            <person name="Hong Y."/>
            <person name="Kim R.W."/>
            <person name="Kang W.-H."/>
            <person name="Huh J.H."/>
            <person name="Kang B.-C."/>
            <person name="Yang T.-J."/>
            <person name="Lee Y.-H."/>
            <person name="Bennetzen J.L."/>
            <person name="Choi D."/>
        </authorList>
    </citation>
    <scope>NUCLEOTIDE SEQUENCE [LARGE SCALE GENOMIC DNA]</scope>
    <source>
        <strain evidence="2">cv. PBC81</strain>
    </source>
</reference>
<name>A0A2G2WXJ6_CAPBA</name>
<evidence type="ECO:0000313" key="2">
    <source>
        <dbReference type="Proteomes" id="UP000224567"/>
    </source>
</evidence>
<dbReference type="AlphaFoldDB" id="A0A2G2WXJ6"/>
<sequence length="82" mass="9449">MGDEKDTFYVVRKGNIIAVYKNLSDLQALLRSFVSEPAINVYKGYHLAKQSEEYLASHRLKNAMYFMDFSDVRDDLLGIPMP</sequence>
<evidence type="ECO:0000313" key="1">
    <source>
        <dbReference type="EMBL" id="PHT49921.1"/>
    </source>
</evidence>
<protein>
    <submittedName>
        <fullName evidence="1">Uncharacterized protein</fullName>
    </submittedName>
</protein>
<reference evidence="1 2" key="1">
    <citation type="journal article" date="2017" name="Genome Biol.">
        <title>New reference genome sequences of hot pepper reveal the massive evolution of plant disease-resistance genes by retroduplication.</title>
        <authorList>
            <person name="Kim S."/>
            <person name="Park J."/>
            <person name="Yeom S.I."/>
            <person name="Kim Y.M."/>
            <person name="Seo E."/>
            <person name="Kim K.T."/>
            <person name="Kim M.S."/>
            <person name="Lee J.M."/>
            <person name="Cheong K."/>
            <person name="Shin H.S."/>
            <person name="Kim S.B."/>
            <person name="Han K."/>
            <person name="Lee J."/>
            <person name="Park M."/>
            <person name="Lee H.A."/>
            <person name="Lee H.Y."/>
            <person name="Lee Y."/>
            <person name="Oh S."/>
            <person name="Lee J.H."/>
            <person name="Choi E."/>
            <person name="Choi E."/>
            <person name="Lee S.E."/>
            <person name="Jeon J."/>
            <person name="Kim H."/>
            <person name="Choi G."/>
            <person name="Song H."/>
            <person name="Lee J."/>
            <person name="Lee S.C."/>
            <person name="Kwon J.K."/>
            <person name="Lee H.Y."/>
            <person name="Koo N."/>
            <person name="Hong Y."/>
            <person name="Kim R.W."/>
            <person name="Kang W.H."/>
            <person name="Huh J.H."/>
            <person name="Kang B.C."/>
            <person name="Yang T.J."/>
            <person name="Lee Y.H."/>
            <person name="Bennetzen J.L."/>
            <person name="Choi D."/>
        </authorList>
    </citation>
    <scope>NUCLEOTIDE SEQUENCE [LARGE SCALE GENOMIC DNA]</scope>
    <source>
        <strain evidence="2">cv. PBC81</strain>
    </source>
</reference>
<comment type="caution">
    <text evidence="1">The sequence shown here is derived from an EMBL/GenBank/DDBJ whole genome shotgun (WGS) entry which is preliminary data.</text>
</comment>
<dbReference type="OrthoDB" id="2016287at2759"/>
<dbReference type="STRING" id="33114.A0A2G2WXJ6"/>
<dbReference type="EMBL" id="MLFT02000004">
    <property type="protein sequence ID" value="PHT49921.1"/>
    <property type="molecule type" value="Genomic_DNA"/>
</dbReference>
<proteinExistence type="predicted"/>